<feature type="domain" description="Major facilitator superfamily (MFS) profile" evidence="6">
    <location>
        <begin position="1"/>
        <end position="451"/>
    </location>
</feature>
<evidence type="ECO:0000256" key="2">
    <source>
        <dbReference type="ARBA" id="ARBA00022692"/>
    </source>
</evidence>
<evidence type="ECO:0000256" key="1">
    <source>
        <dbReference type="ARBA" id="ARBA00004141"/>
    </source>
</evidence>
<keyword evidence="4 5" id="KW-0472">Membrane</keyword>
<feature type="transmembrane region" description="Helical" evidence="5">
    <location>
        <begin position="122"/>
        <end position="145"/>
    </location>
</feature>
<organism evidence="7 8">
    <name type="scientific">Novosphingobium malaysiense</name>
    <dbReference type="NCBI Taxonomy" id="1348853"/>
    <lineage>
        <taxon>Bacteria</taxon>
        <taxon>Pseudomonadati</taxon>
        <taxon>Pseudomonadota</taxon>
        <taxon>Alphaproteobacteria</taxon>
        <taxon>Sphingomonadales</taxon>
        <taxon>Sphingomonadaceae</taxon>
        <taxon>Novosphingobium</taxon>
    </lineage>
</organism>
<protein>
    <recommendedName>
        <fullName evidence="6">Major facilitator superfamily (MFS) profile domain-containing protein</fullName>
    </recommendedName>
</protein>
<dbReference type="Pfam" id="PF07690">
    <property type="entry name" value="MFS_1"/>
    <property type="match status" value="1"/>
</dbReference>
<evidence type="ECO:0000259" key="6">
    <source>
        <dbReference type="PROSITE" id="PS50850"/>
    </source>
</evidence>
<feature type="transmembrane region" description="Helical" evidence="5">
    <location>
        <begin position="254"/>
        <end position="277"/>
    </location>
</feature>
<dbReference type="GO" id="GO:0005886">
    <property type="term" value="C:plasma membrane"/>
    <property type="evidence" value="ECO:0007669"/>
    <property type="project" value="TreeGrafter"/>
</dbReference>
<evidence type="ECO:0000256" key="5">
    <source>
        <dbReference type="SAM" id="Phobius"/>
    </source>
</evidence>
<dbReference type="AlphaFoldDB" id="A0A0B1ZMC9"/>
<dbReference type="InterPro" id="IPR011701">
    <property type="entry name" value="MFS"/>
</dbReference>
<feature type="transmembrane region" description="Helical" evidence="5">
    <location>
        <begin position="67"/>
        <end position="90"/>
    </location>
</feature>
<evidence type="ECO:0000313" key="8">
    <source>
        <dbReference type="Proteomes" id="UP000031057"/>
    </source>
</evidence>
<dbReference type="GO" id="GO:0022857">
    <property type="term" value="F:transmembrane transporter activity"/>
    <property type="evidence" value="ECO:0007669"/>
    <property type="project" value="InterPro"/>
</dbReference>
<dbReference type="PANTHER" id="PTHR23501:SF197">
    <property type="entry name" value="COMD"/>
    <property type="match status" value="1"/>
</dbReference>
<feature type="transmembrane region" description="Helical" evidence="5">
    <location>
        <begin position="185"/>
        <end position="204"/>
    </location>
</feature>
<dbReference type="InterPro" id="IPR020846">
    <property type="entry name" value="MFS_dom"/>
</dbReference>
<dbReference type="Gene3D" id="1.20.1720.10">
    <property type="entry name" value="Multidrug resistance protein D"/>
    <property type="match status" value="1"/>
</dbReference>
<dbReference type="RefSeq" id="WP_039286754.1">
    <property type="nucleotide sequence ID" value="NZ_JTDI01000005.1"/>
</dbReference>
<dbReference type="PANTHER" id="PTHR23501">
    <property type="entry name" value="MAJOR FACILITATOR SUPERFAMILY"/>
    <property type="match status" value="1"/>
</dbReference>
<dbReference type="Gene3D" id="1.20.1250.20">
    <property type="entry name" value="MFS general substrate transporter like domains"/>
    <property type="match status" value="1"/>
</dbReference>
<feature type="transmembrane region" description="Helical" evidence="5">
    <location>
        <begin position="96"/>
        <end position="115"/>
    </location>
</feature>
<comment type="caution">
    <text evidence="7">The sequence shown here is derived from an EMBL/GenBank/DDBJ whole genome shotgun (WGS) entry which is preliminary data.</text>
</comment>
<keyword evidence="8" id="KW-1185">Reference proteome</keyword>
<feature type="transmembrane region" description="Helical" evidence="5">
    <location>
        <begin position="346"/>
        <end position="368"/>
    </location>
</feature>
<keyword evidence="3 5" id="KW-1133">Transmembrane helix</keyword>
<feature type="transmembrane region" description="Helical" evidence="5">
    <location>
        <begin position="151"/>
        <end position="173"/>
    </location>
</feature>
<feature type="transmembrane region" description="Helical" evidence="5">
    <location>
        <begin position="428"/>
        <end position="446"/>
    </location>
</feature>
<reference evidence="7 8" key="1">
    <citation type="submission" date="2014-10" db="EMBL/GenBank/DDBJ databases">
        <title>Genome sequence of Novosphingobium malaysiense MUSC 273(T).</title>
        <authorList>
            <person name="Lee L.-H."/>
        </authorList>
    </citation>
    <scope>NUCLEOTIDE SEQUENCE [LARGE SCALE GENOMIC DNA]</scope>
    <source>
        <strain evidence="7 8">MUSC 273</strain>
    </source>
</reference>
<evidence type="ECO:0000256" key="4">
    <source>
        <dbReference type="ARBA" id="ARBA00023136"/>
    </source>
</evidence>
<evidence type="ECO:0000256" key="3">
    <source>
        <dbReference type="ARBA" id="ARBA00022989"/>
    </source>
</evidence>
<feature type="transmembrane region" description="Helical" evidence="5">
    <location>
        <begin position="216"/>
        <end position="233"/>
    </location>
</feature>
<keyword evidence="2 5" id="KW-0812">Transmembrane</keyword>
<dbReference type="Proteomes" id="UP000031057">
    <property type="component" value="Unassembled WGS sequence"/>
</dbReference>
<dbReference type="SUPFAM" id="SSF103473">
    <property type="entry name" value="MFS general substrate transporter"/>
    <property type="match status" value="1"/>
</dbReference>
<comment type="subcellular location">
    <subcellularLocation>
        <location evidence="1">Membrane</location>
        <topology evidence="1">Multi-pass membrane protein</topology>
    </subcellularLocation>
</comment>
<feature type="transmembrane region" description="Helical" evidence="5">
    <location>
        <begin position="389"/>
        <end position="408"/>
    </location>
</feature>
<proteinExistence type="predicted"/>
<accession>A0A0B1ZMC9</accession>
<feature type="transmembrane region" description="Helical" evidence="5">
    <location>
        <begin position="320"/>
        <end position="340"/>
    </location>
</feature>
<dbReference type="PROSITE" id="PS50850">
    <property type="entry name" value="MFS"/>
    <property type="match status" value="1"/>
</dbReference>
<dbReference type="EMBL" id="JTDI01000005">
    <property type="protein sequence ID" value="KHK90425.1"/>
    <property type="molecule type" value="Genomic_DNA"/>
</dbReference>
<evidence type="ECO:0000313" key="7">
    <source>
        <dbReference type="EMBL" id="KHK90425.1"/>
    </source>
</evidence>
<dbReference type="STRING" id="1348853.LK12_17785"/>
<dbReference type="InterPro" id="IPR036259">
    <property type="entry name" value="MFS_trans_sf"/>
</dbReference>
<feature type="transmembrane region" description="Helical" evidence="5">
    <location>
        <begin position="283"/>
        <end position="308"/>
    </location>
</feature>
<feature type="transmembrane region" description="Helical" evidence="5">
    <location>
        <begin position="37"/>
        <end position="55"/>
    </location>
</feature>
<gene>
    <name evidence="7" type="ORF">LK12_17785</name>
</gene>
<sequence length="468" mass="49005">MLLALFAAELAESFGGTIVYAALPRLMREFGDPVTVGWLVTGHSLIATSAALMAGRIGAMFGVRRSMLAFLACAMAGSSICAFSNGFPMLMAGRSLQGVGAAVFPLSISLLRVHWPVQRIPVGLGLITSAASIGAASGLVLGGIILDNFDWHWMFGASALLLCCAWLAVRLLVHGGERQEVVPRIDLIDGFLPVPAICAILLAVSSARQSGWGDPLVLGLLAGGGFALVFWGWRSLRLSHPFLDLRLLARRNVAIPNLITVLVALGTMQITLVFSSYVQSPSWTMVGLGLSATVAGLAKLPSNFLSFFAGPFSGWLTQRAGNRTALLSGTVLVTVSWLAATVLPDNIYLVVALICGVSFGTTILFAAIPNAMVAAVPVNSTGDVIGAMIVLRGLFMGAGAQIVTILFASHAVSQSGVMLPSAQSFRSVMLWIASLSGFAAVLAFAMPRKIRAATDGQCLSVDKNMNSN</sequence>
<name>A0A0B1ZMC9_9SPHN</name>